<organism evidence="1 2">
    <name type="scientific">Nocardioides faecalis</name>
    <dbReference type="NCBI Taxonomy" id="2803858"/>
    <lineage>
        <taxon>Bacteria</taxon>
        <taxon>Bacillati</taxon>
        <taxon>Actinomycetota</taxon>
        <taxon>Actinomycetes</taxon>
        <taxon>Propionibacteriales</taxon>
        <taxon>Nocardioidaceae</taxon>
        <taxon>Nocardioides</taxon>
    </lineage>
</organism>
<keyword evidence="2" id="KW-1185">Reference proteome</keyword>
<gene>
    <name evidence="1" type="ORF">JK386_03925</name>
</gene>
<evidence type="ECO:0000313" key="1">
    <source>
        <dbReference type="EMBL" id="MBM9459039.1"/>
    </source>
</evidence>
<evidence type="ECO:0000313" key="2">
    <source>
        <dbReference type="Proteomes" id="UP000663791"/>
    </source>
</evidence>
<comment type="caution">
    <text evidence="1">The sequence shown here is derived from an EMBL/GenBank/DDBJ whole genome shotgun (WGS) entry which is preliminary data.</text>
</comment>
<name>A0A939BRW7_9ACTN</name>
<protein>
    <submittedName>
        <fullName evidence="1">Uncharacterized protein</fullName>
    </submittedName>
</protein>
<reference evidence="1" key="1">
    <citation type="submission" date="2021-01" db="EMBL/GenBank/DDBJ databases">
        <title>Novel species in genus Nocardioides.</title>
        <authorList>
            <person name="Zhang G."/>
        </authorList>
    </citation>
    <scope>NUCLEOTIDE SEQUENCE</scope>
    <source>
        <strain evidence="1">Zg-536</strain>
    </source>
</reference>
<proteinExistence type="predicted"/>
<dbReference type="EMBL" id="JAERTX010000003">
    <property type="protein sequence ID" value="MBM9459039.1"/>
    <property type="molecule type" value="Genomic_DNA"/>
</dbReference>
<dbReference type="AlphaFoldDB" id="A0A939BRW7"/>
<dbReference type="RefSeq" id="WP_205290337.1">
    <property type="nucleotide sequence ID" value="NZ_CP074406.1"/>
</dbReference>
<dbReference type="Proteomes" id="UP000663791">
    <property type="component" value="Unassembled WGS sequence"/>
</dbReference>
<accession>A0A939BRW7</accession>
<sequence length="97" mass="10390">MAAETRLERPTREMLEKAHGLAATDLASLHRRIPSDLDAGDAEAYVIAIVDGLASTAADVAFVHRGTAHMVRDAAEELVLTEDAVTATLRRLAGLLR</sequence>